<gene>
    <name evidence="1" type="ORF">GCM10022256_09120</name>
</gene>
<sequence length="380" mass="39669">MIPALSTTDVVRLLREGTAVTWAYADVSEDREDPQRLASSRRTSAVEALTRAGAPQQDAEVVADALIEPPGVAAPVSRFLVAQEGAVVVDEILPGPPKLPDTLGHGPVLDVLPLLAHRPLDVAFLVVEVGKGGGGFRVYRFGHEGVDEEQHVQGRTDTLHLSPSGGWDSLRVQHHVEELWRQNLKEVATAIDDAVRRTRARLVVVAGDIQARQLLAEQLAPATVPLLSMVDADTRASDALVEQVDIALARLLATRVHDALDLLRTHLNRGDATAASRLGEVVTALGAAQVDTLLIDPQALGDRTLLALGDVPWVATSPEEALGAAVLGEAPAAPALVRAAVLTDAAVVLASAGSMPGDSGVGALLRWPIGPATPSAGGTA</sequence>
<organism evidence="1 2">
    <name type="scientific">Frondihabitans peucedani</name>
    <dbReference type="NCBI Taxonomy" id="598626"/>
    <lineage>
        <taxon>Bacteria</taxon>
        <taxon>Bacillati</taxon>
        <taxon>Actinomycetota</taxon>
        <taxon>Actinomycetes</taxon>
        <taxon>Micrococcales</taxon>
        <taxon>Microbacteriaceae</taxon>
        <taxon>Frondihabitans</taxon>
    </lineage>
</organism>
<dbReference type="Gene3D" id="3.30.420.60">
    <property type="entry name" value="eRF1 domain 2"/>
    <property type="match status" value="1"/>
</dbReference>
<dbReference type="Pfam" id="PF18844">
    <property type="entry name" value="baeRF_family2"/>
    <property type="match status" value="1"/>
</dbReference>
<dbReference type="Proteomes" id="UP001501594">
    <property type="component" value="Unassembled WGS sequence"/>
</dbReference>
<protein>
    <submittedName>
        <fullName evidence="1">Vms1/Ankzf1 family peptidyl-tRNA hydrolase</fullName>
    </submittedName>
</protein>
<dbReference type="EMBL" id="BAABAU010000001">
    <property type="protein sequence ID" value="GAA4265300.1"/>
    <property type="molecule type" value="Genomic_DNA"/>
</dbReference>
<evidence type="ECO:0000313" key="2">
    <source>
        <dbReference type="Proteomes" id="UP001501594"/>
    </source>
</evidence>
<name>A0ABP8DZA4_9MICO</name>
<dbReference type="InterPro" id="IPR040701">
    <property type="entry name" value="Bact_RF_family2"/>
</dbReference>
<dbReference type="RefSeq" id="WP_344793840.1">
    <property type="nucleotide sequence ID" value="NZ_BAABAU010000001.1"/>
</dbReference>
<accession>A0ABP8DZA4</accession>
<keyword evidence="1" id="KW-0378">Hydrolase</keyword>
<dbReference type="GO" id="GO:0016787">
    <property type="term" value="F:hydrolase activity"/>
    <property type="evidence" value="ECO:0007669"/>
    <property type="project" value="UniProtKB-KW"/>
</dbReference>
<proteinExistence type="predicted"/>
<keyword evidence="2" id="KW-1185">Reference proteome</keyword>
<reference evidence="2" key="1">
    <citation type="journal article" date="2019" name="Int. J. Syst. Evol. Microbiol.">
        <title>The Global Catalogue of Microorganisms (GCM) 10K type strain sequencing project: providing services to taxonomists for standard genome sequencing and annotation.</title>
        <authorList>
            <consortium name="The Broad Institute Genomics Platform"/>
            <consortium name="The Broad Institute Genome Sequencing Center for Infectious Disease"/>
            <person name="Wu L."/>
            <person name="Ma J."/>
        </authorList>
    </citation>
    <scope>NUCLEOTIDE SEQUENCE [LARGE SCALE GENOMIC DNA]</scope>
    <source>
        <strain evidence="2">JCM 17442</strain>
    </source>
</reference>
<comment type="caution">
    <text evidence="1">The sequence shown here is derived from an EMBL/GenBank/DDBJ whole genome shotgun (WGS) entry which is preliminary data.</text>
</comment>
<evidence type="ECO:0000313" key="1">
    <source>
        <dbReference type="EMBL" id="GAA4265300.1"/>
    </source>
</evidence>
<dbReference type="InterPro" id="IPR042226">
    <property type="entry name" value="eFR1_2_sf"/>
</dbReference>